<reference evidence="2 3" key="1">
    <citation type="journal article" date="2018" name="IMA Fungus">
        <title>IMA Genome-F 9: Draft genome sequence of Annulohypoxylon stygium, Aspergillus mulundensis, Berkeleyomyces basicola (syn. Thielaviopsis basicola), Ceratocystis smalleyi, two Cercospora beticola strains, Coleophoma cylindrospora, Fusarium fracticaudum, Phialophora cf. hyalina, and Morchella septimelata.</title>
        <authorList>
            <person name="Wingfield B.D."/>
            <person name="Bills G.F."/>
            <person name="Dong Y."/>
            <person name="Huang W."/>
            <person name="Nel W.J."/>
            <person name="Swalarsk-Parry B.S."/>
            <person name="Vaghefi N."/>
            <person name="Wilken P.M."/>
            <person name="An Z."/>
            <person name="de Beer Z.W."/>
            <person name="De Vos L."/>
            <person name="Chen L."/>
            <person name="Duong T.A."/>
            <person name="Gao Y."/>
            <person name="Hammerbacher A."/>
            <person name="Kikkert J.R."/>
            <person name="Li Y."/>
            <person name="Li H."/>
            <person name="Li K."/>
            <person name="Li Q."/>
            <person name="Liu X."/>
            <person name="Ma X."/>
            <person name="Naidoo K."/>
            <person name="Pethybridge S.J."/>
            <person name="Sun J."/>
            <person name="Steenkamp E.T."/>
            <person name="van der Nest M.A."/>
            <person name="van Wyk S."/>
            <person name="Wingfield M.J."/>
            <person name="Xiong C."/>
            <person name="Yue Q."/>
            <person name="Zhang X."/>
        </authorList>
    </citation>
    <scope>NUCLEOTIDE SEQUENCE [LARGE SCALE GENOMIC DNA]</scope>
    <source>
        <strain evidence="2 3">BP 5553</strain>
    </source>
</reference>
<dbReference type="Proteomes" id="UP000254866">
    <property type="component" value="Unassembled WGS sequence"/>
</dbReference>
<dbReference type="RefSeq" id="XP_031872542.1">
    <property type="nucleotide sequence ID" value="XM_032012849.1"/>
</dbReference>
<dbReference type="EMBL" id="NPIC01000002">
    <property type="protein sequence ID" value="RDL39886.1"/>
    <property type="molecule type" value="Genomic_DNA"/>
</dbReference>
<dbReference type="OrthoDB" id="423498at2759"/>
<keyword evidence="3" id="KW-1185">Reference proteome</keyword>
<organism evidence="2 3">
    <name type="scientific">Venustampulla echinocandica</name>
    <dbReference type="NCBI Taxonomy" id="2656787"/>
    <lineage>
        <taxon>Eukaryota</taxon>
        <taxon>Fungi</taxon>
        <taxon>Dikarya</taxon>
        <taxon>Ascomycota</taxon>
        <taxon>Pezizomycotina</taxon>
        <taxon>Leotiomycetes</taxon>
        <taxon>Helotiales</taxon>
        <taxon>Pleuroascaceae</taxon>
        <taxon>Venustampulla</taxon>
    </lineage>
</organism>
<dbReference type="PANTHER" id="PTHR47064:SF2">
    <property type="entry name" value="SMP-30_GLUCONOLACTONASE_LRE-LIKE REGION DOMAIN-CONTAINING PROTEIN-RELATED"/>
    <property type="match status" value="1"/>
</dbReference>
<accession>A0A370TWI1</accession>
<name>A0A370TWI1_9HELO</name>
<comment type="caution">
    <text evidence="2">The sequence shown here is derived from an EMBL/GenBank/DDBJ whole genome shotgun (WGS) entry which is preliminary data.</text>
</comment>
<dbReference type="SUPFAM" id="SSF63829">
    <property type="entry name" value="Calcium-dependent phosphotriesterase"/>
    <property type="match status" value="1"/>
</dbReference>
<dbReference type="GeneID" id="43597075"/>
<dbReference type="AlphaFoldDB" id="A0A370TWI1"/>
<gene>
    <name evidence="2" type="ORF">BP5553_04226</name>
</gene>
<dbReference type="STRING" id="2656787.A0A370TWI1"/>
<evidence type="ECO:0000313" key="2">
    <source>
        <dbReference type="EMBL" id="RDL39886.1"/>
    </source>
</evidence>
<evidence type="ECO:0000259" key="1">
    <source>
        <dbReference type="Pfam" id="PF08450"/>
    </source>
</evidence>
<dbReference type="PANTHER" id="PTHR47064">
    <property type="entry name" value="PUTATIVE (AFU_ORTHOLOGUE AFUA_1G08990)-RELATED"/>
    <property type="match status" value="1"/>
</dbReference>
<sequence>MSTVTNKDIPIAPLKVQVVDRLAENNGSIKPPTTPQPQESDDGITLIQYSDELEAIVGPSPKQSLLLSTAGSSNNPFFHEACVYIPTHDELYITSNLLQSTTTATYPTILISRIRLTRSSTGNGIAALEWAKLRPPHGIDMPNGGVNYKDGILFCAQGSPSAGTGGLYYMPRNAPPKPVVTTFYGRDFNSVNDVVVSKRDGSIWFTDPCYGYEQGFRRNPELPCQAYRFDVNTGEVRCVADGFQMCNGIAFAPGEDVVYITDTGVIKGDGGFDLRRPATIYAFDVVRPHLRSSIQDPPSTLSSAQPYLTKKRVFAFAVQGVPDGIKCDTRGNVYAGCGDGIEVWNSDGCLLGRFVVPGGGGVANFCFGKEGEMFLCAEQRLWRVQLARETRGDLLDG</sequence>
<dbReference type="Pfam" id="PF08450">
    <property type="entry name" value="SGL"/>
    <property type="match status" value="1"/>
</dbReference>
<dbReference type="Gene3D" id="2.120.10.30">
    <property type="entry name" value="TolB, C-terminal domain"/>
    <property type="match status" value="1"/>
</dbReference>
<dbReference type="InterPro" id="IPR011042">
    <property type="entry name" value="6-blade_b-propeller_TolB-like"/>
</dbReference>
<proteinExistence type="predicted"/>
<dbReference type="InterPro" id="IPR052988">
    <property type="entry name" value="Oryzine_lactonohydrolase"/>
</dbReference>
<protein>
    <submittedName>
        <fullName evidence="2">Calcium-dependent phosphotriesterase</fullName>
    </submittedName>
</protein>
<feature type="domain" description="SMP-30/Gluconolactonase/LRE-like region" evidence="1">
    <location>
        <begin position="177"/>
        <end position="263"/>
    </location>
</feature>
<dbReference type="InterPro" id="IPR013658">
    <property type="entry name" value="SGL"/>
</dbReference>
<evidence type="ECO:0000313" key="3">
    <source>
        <dbReference type="Proteomes" id="UP000254866"/>
    </source>
</evidence>